<dbReference type="PANTHER" id="PTHR39450:SF1">
    <property type="entry name" value="DUF1667 DOMAIN-CONTAINING PROTEIN"/>
    <property type="match status" value="1"/>
</dbReference>
<gene>
    <name evidence="1" type="ORF">HNQ43_001593</name>
</gene>
<dbReference type="RefSeq" id="WP_183376573.1">
    <property type="nucleotide sequence ID" value="NZ_JACHHD010000017.1"/>
</dbReference>
<evidence type="ECO:0000313" key="2">
    <source>
        <dbReference type="Proteomes" id="UP000521313"/>
    </source>
</evidence>
<dbReference type="Pfam" id="PF07892">
    <property type="entry name" value="DUF1667"/>
    <property type="match status" value="1"/>
</dbReference>
<accession>A0A7W8FXD5</accession>
<dbReference type="Proteomes" id="UP000521313">
    <property type="component" value="Unassembled WGS sequence"/>
</dbReference>
<organism evidence="1 2">
    <name type="scientific">Faecalicoccus acidiformans</name>
    <dbReference type="NCBI Taxonomy" id="915173"/>
    <lineage>
        <taxon>Bacteria</taxon>
        <taxon>Bacillati</taxon>
        <taxon>Bacillota</taxon>
        <taxon>Erysipelotrichia</taxon>
        <taxon>Erysipelotrichales</taxon>
        <taxon>Erysipelotrichaceae</taxon>
        <taxon>Faecalicoccus</taxon>
    </lineage>
</organism>
<sequence>MKTKELTCIGCPMGCVLTVQINQGKVQSVHGNSCLNGDRYARQEVCAPARILTTTVPLAGDDNHLMLSVKTRNPIPKNKIFACIQELKKVQVKAPVHVGDLVLKNVANTGVDVVSTQNIG</sequence>
<name>A0A7W8FXD5_9FIRM</name>
<dbReference type="InterPro" id="IPR036593">
    <property type="entry name" value="CPE0013-like_sf"/>
</dbReference>
<protein>
    <submittedName>
        <fullName evidence="1">CxxC motif-containing protein</fullName>
    </submittedName>
</protein>
<dbReference type="AlphaFoldDB" id="A0A7W8FXD5"/>
<proteinExistence type="predicted"/>
<comment type="caution">
    <text evidence="1">The sequence shown here is derived from an EMBL/GenBank/DDBJ whole genome shotgun (WGS) entry which is preliminary data.</text>
</comment>
<dbReference type="SUPFAM" id="SSF160148">
    <property type="entry name" value="CPE0013-like"/>
    <property type="match status" value="1"/>
</dbReference>
<evidence type="ECO:0000313" key="1">
    <source>
        <dbReference type="EMBL" id="MBB5185529.1"/>
    </source>
</evidence>
<dbReference type="Gene3D" id="3.10.530.10">
    <property type="entry name" value="CPE0013-like"/>
    <property type="match status" value="1"/>
</dbReference>
<dbReference type="PANTHER" id="PTHR39450">
    <property type="entry name" value="MOLYBDOPTERIN OXIDOREDUCTASE, 4FE-4S CLUSTER-BINDING SUBUNIT"/>
    <property type="match status" value="1"/>
</dbReference>
<dbReference type="InterPro" id="IPR012460">
    <property type="entry name" value="DUF1667"/>
</dbReference>
<dbReference type="EMBL" id="JACHHD010000017">
    <property type="protein sequence ID" value="MBB5185529.1"/>
    <property type="molecule type" value="Genomic_DNA"/>
</dbReference>
<reference evidence="1 2" key="1">
    <citation type="submission" date="2020-08" db="EMBL/GenBank/DDBJ databases">
        <title>Genomic Encyclopedia of Type Strains, Phase IV (KMG-IV): sequencing the most valuable type-strain genomes for metagenomic binning, comparative biology and taxonomic classification.</title>
        <authorList>
            <person name="Goeker M."/>
        </authorList>
    </citation>
    <scope>NUCLEOTIDE SEQUENCE [LARGE SCALE GENOMIC DNA]</scope>
    <source>
        <strain evidence="1 2">DSM 26963</strain>
    </source>
</reference>